<dbReference type="AlphaFoldDB" id="A0A559K893"/>
<evidence type="ECO:0000313" key="3">
    <source>
        <dbReference type="Proteomes" id="UP000317036"/>
    </source>
</evidence>
<dbReference type="PANTHER" id="PTHR10579:SF43">
    <property type="entry name" value="ZINC FINGER (C3HC4-TYPE RING FINGER) FAMILY PROTEIN"/>
    <property type="match status" value="1"/>
</dbReference>
<proteinExistence type="predicted"/>
<accession>A0A559K893</accession>
<comment type="caution">
    <text evidence="2">The sequence shown here is derived from an EMBL/GenBank/DDBJ whole genome shotgun (WGS) entry which is preliminary data.</text>
</comment>
<protein>
    <submittedName>
        <fullName evidence="2">VWA domain-containing protein</fullName>
    </submittedName>
</protein>
<organism evidence="2 3">
    <name type="scientific">Paenibacillus cremeus</name>
    <dbReference type="NCBI Taxonomy" id="2163881"/>
    <lineage>
        <taxon>Bacteria</taxon>
        <taxon>Bacillati</taxon>
        <taxon>Bacillota</taxon>
        <taxon>Bacilli</taxon>
        <taxon>Bacillales</taxon>
        <taxon>Paenibacillaceae</taxon>
        <taxon>Paenibacillus</taxon>
    </lineage>
</organism>
<dbReference type="PANTHER" id="PTHR10579">
    <property type="entry name" value="CALCIUM-ACTIVATED CHLORIDE CHANNEL REGULATOR"/>
    <property type="match status" value="1"/>
</dbReference>
<dbReference type="InterPro" id="IPR036465">
    <property type="entry name" value="vWFA_dom_sf"/>
</dbReference>
<evidence type="ECO:0000259" key="1">
    <source>
        <dbReference type="PROSITE" id="PS50234"/>
    </source>
</evidence>
<keyword evidence="3" id="KW-1185">Reference proteome</keyword>
<dbReference type="EMBL" id="VNJI01000024">
    <property type="protein sequence ID" value="TVY08355.1"/>
    <property type="molecule type" value="Genomic_DNA"/>
</dbReference>
<dbReference type="SMART" id="SM00327">
    <property type="entry name" value="VWA"/>
    <property type="match status" value="1"/>
</dbReference>
<sequence>MLHSYQNMIRGELKMNPSIQLTHAWNKNYWPTGGTEKAFLLLELKGTATMQTERASMNISLVLDRSGSMSGAPLAFSKKACQYVIDQMVSDDTLSIVVFDDEVTTVLQPQNIMHKDLMKQRIESIQTGGSTNLSGGLLQGIQYVLKSKREGSINRVILLSDGHANQGITDPLKLQSIVKEFQGMGVGVTTMGVGDGFDEELMEGIADSGGGNFYFIEKPEDVPGIFSKELTGLLSVIAQNVQLTIKPTEAASITHIYGYNAEESERGLMLTLGDVFAQETKSVLIELSLFPYAVGKGRALELQWDFVDVTEEVKICTMQYAIEANFTNDIDLINNSSNPHIEKQVQITESAMTIQHAIAAFDLGDVETGKQLLQQQADAMLCSAVQSDDAELREEARMLYDHLENFTYSSNTRKSLHEQKYRQMKRKK</sequence>
<evidence type="ECO:0000313" key="2">
    <source>
        <dbReference type="EMBL" id="TVY08355.1"/>
    </source>
</evidence>
<dbReference type="OrthoDB" id="9781333at2"/>
<gene>
    <name evidence="2" type="ORF">FPZ49_19110</name>
</gene>
<reference evidence="2 3" key="1">
    <citation type="submission" date="2019-07" db="EMBL/GenBank/DDBJ databases">
        <authorList>
            <person name="Kim J."/>
        </authorList>
    </citation>
    <scope>NUCLEOTIDE SEQUENCE [LARGE SCALE GENOMIC DNA]</scope>
    <source>
        <strain evidence="2 3">JC52</strain>
    </source>
</reference>
<name>A0A559K893_9BACL</name>
<dbReference type="Proteomes" id="UP000317036">
    <property type="component" value="Unassembled WGS sequence"/>
</dbReference>
<dbReference type="InterPro" id="IPR002035">
    <property type="entry name" value="VWF_A"/>
</dbReference>
<dbReference type="SUPFAM" id="SSF53300">
    <property type="entry name" value="vWA-like"/>
    <property type="match status" value="1"/>
</dbReference>
<dbReference type="Pfam" id="PF00092">
    <property type="entry name" value="VWA"/>
    <property type="match status" value="1"/>
</dbReference>
<dbReference type="Gene3D" id="3.40.50.410">
    <property type="entry name" value="von Willebrand factor, type A domain"/>
    <property type="match status" value="1"/>
</dbReference>
<feature type="domain" description="VWFA" evidence="1">
    <location>
        <begin position="58"/>
        <end position="230"/>
    </location>
</feature>
<dbReference type="PROSITE" id="PS50234">
    <property type="entry name" value="VWFA"/>
    <property type="match status" value="1"/>
</dbReference>
<dbReference type="InterPro" id="IPR051266">
    <property type="entry name" value="CLCR"/>
</dbReference>